<dbReference type="InterPro" id="IPR011006">
    <property type="entry name" value="CheY-like_superfamily"/>
</dbReference>
<evidence type="ECO:0000256" key="1">
    <source>
        <dbReference type="ARBA" id="ARBA00022553"/>
    </source>
</evidence>
<reference evidence="5 6" key="1">
    <citation type="submission" date="2021-08" db="EMBL/GenBank/DDBJ databases">
        <title>Complete genome sequence of Leptospira kobayashii strain E30.</title>
        <authorList>
            <person name="Nakao R."/>
            <person name="Nakamura S."/>
            <person name="Masuzawa T."/>
            <person name="Koizumi N."/>
        </authorList>
    </citation>
    <scope>NUCLEOTIDE SEQUENCE [LARGE SCALE GENOMIC DNA]</scope>
    <source>
        <strain evidence="5 6">E30</strain>
    </source>
</reference>
<proteinExistence type="predicted"/>
<evidence type="ECO:0000259" key="4">
    <source>
        <dbReference type="PROSITE" id="PS50110"/>
    </source>
</evidence>
<dbReference type="CDD" id="cd00075">
    <property type="entry name" value="HATPase"/>
    <property type="match status" value="1"/>
</dbReference>
<keyword evidence="5" id="KW-0418">Kinase</keyword>
<dbReference type="InterPro" id="IPR005467">
    <property type="entry name" value="His_kinase_dom"/>
</dbReference>
<dbReference type="PROSITE" id="PS50110">
    <property type="entry name" value="RESPONSE_REGULATORY"/>
    <property type="match status" value="1"/>
</dbReference>
<feature type="domain" description="Response regulatory" evidence="4">
    <location>
        <begin position="7"/>
        <end position="121"/>
    </location>
</feature>
<dbReference type="SMART" id="SM00448">
    <property type="entry name" value="REC"/>
    <property type="match status" value="1"/>
</dbReference>
<accession>A0ABM7UH91</accession>
<dbReference type="InterPro" id="IPR036890">
    <property type="entry name" value="HATPase_C_sf"/>
</dbReference>
<comment type="caution">
    <text evidence="2">Lacks conserved residue(s) required for the propagation of feature annotation.</text>
</comment>
<sequence length="416" mass="46996">MGGNGKKILFVDDDESSIDLIRSTLFGSDIPVEFVPNGVSALEKLRHDFFSVVVIKLNISGSENLDLINRLNALSGNHIILVSFMPGEINAAIDLLQSGVYDYIQKPYGSIEFIHRIRKAIEASEFRSIKNKSKTEKQKQARKHSDLNIRKEKIINGSSDDFSDDQLIGNIRTSLSQGAGFGALVSLIKRIEKKAKREGDDYIIDSSLMESLFENGQAAKRVINLFEEMENIRSNDLSEELLSLSDLYQTLEGILESQRELIDLQNHSVVLGKNVIEEQNVFISGEPGYLRKAFEELLLNALKFSIPNARIYINLSKSPKSMKIDFLNPPNLDQYGNYGIPESCESLIFEPFFRMSKLVYERYPTLDFGLGLTYVDKVIRKHNGQIRSYLAKNQLDDLDASDFVHFEVDIPTVVLV</sequence>
<dbReference type="PANTHER" id="PTHR44591">
    <property type="entry name" value="STRESS RESPONSE REGULATOR PROTEIN 1"/>
    <property type="match status" value="1"/>
</dbReference>
<evidence type="ECO:0000313" key="5">
    <source>
        <dbReference type="EMBL" id="BDA78036.1"/>
    </source>
</evidence>
<dbReference type="PANTHER" id="PTHR44591:SF3">
    <property type="entry name" value="RESPONSE REGULATORY DOMAIN-CONTAINING PROTEIN"/>
    <property type="match status" value="1"/>
</dbReference>
<feature type="domain" description="Histidine kinase" evidence="3">
    <location>
        <begin position="166"/>
        <end position="414"/>
    </location>
</feature>
<dbReference type="Proteomes" id="UP000245263">
    <property type="component" value="Chromosome 1"/>
</dbReference>
<dbReference type="Gene3D" id="3.40.50.2300">
    <property type="match status" value="1"/>
</dbReference>
<gene>
    <name evidence="5" type="ORF">LPTSP3_g09660</name>
</gene>
<keyword evidence="5" id="KW-0808">Transferase</keyword>
<dbReference type="SUPFAM" id="SSF55874">
    <property type="entry name" value="ATPase domain of HSP90 chaperone/DNA topoisomerase II/histidine kinase"/>
    <property type="match status" value="1"/>
</dbReference>
<dbReference type="EMBL" id="AP025028">
    <property type="protein sequence ID" value="BDA78036.1"/>
    <property type="molecule type" value="Genomic_DNA"/>
</dbReference>
<dbReference type="Gene3D" id="3.30.565.10">
    <property type="entry name" value="Histidine kinase-like ATPase, C-terminal domain"/>
    <property type="match status" value="1"/>
</dbReference>
<keyword evidence="1" id="KW-0597">Phosphoprotein</keyword>
<evidence type="ECO:0000259" key="3">
    <source>
        <dbReference type="PROSITE" id="PS50109"/>
    </source>
</evidence>
<protein>
    <submittedName>
        <fullName evidence="5">Histidine kinase</fullName>
    </submittedName>
</protein>
<dbReference type="PROSITE" id="PS50109">
    <property type="entry name" value="HIS_KIN"/>
    <property type="match status" value="1"/>
</dbReference>
<organism evidence="5 6">
    <name type="scientific">Leptospira kobayashii</name>
    <dbReference type="NCBI Taxonomy" id="1917830"/>
    <lineage>
        <taxon>Bacteria</taxon>
        <taxon>Pseudomonadati</taxon>
        <taxon>Spirochaetota</taxon>
        <taxon>Spirochaetia</taxon>
        <taxon>Leptospirales</taxon>
        <taxon>Leptospiraceae</taxon>
        <taxon>Leptospira</taxon>
    </lineage>
</organism>
<evidence type="ECO:0000313" key="6">
    <source>
        <dbReference type="Proteomes" id="UP000245263"/>
    </source>
</evidence>
<dbReference type="RefSeq" id="WP_109018593.1">
    <property type="nucleotide sequence ID" value="NZ_AP025028.1"/>
</dbReference>
<dbReference type="InterPro" id="IPR050595">
    <property type="entry name" value="Bact_response_regulator"/>
</dbReference>
<name>A0ABM7UH91_9LEPT</name>
<dbReference type="Pfam" id="PF00072">
    <property type="entry name" value="Response_reg"/>
    <property type="match status" value="1"/>
</dbReference>
<dbReference type="GO" id="GO:0016301">
    <property type="term" value="F:kinase activity"/>
    <property type="evidence" value="ECO:0007669"/>
    <property type="project" value="UniProtKB-KW"/>
</dbReference>
<evidence type="ECO:0000256" key="2">
    <source>
        <dbReference type="PROSITE-ProRule" id="PRU00169"/>
    </source>
</evidence>
<dbReference type="InterPro" id="IPR001789">
    <property type="entry name" value="Sig_transdc_resp-reg_receiver"/>
</dbReference>
<keyword evidence="6" id="KW-1185">Reference proteome</keyword>
<dbReference type="SUPFAM" id="SSF52172">
    <property type="entry name" value="CheY-like"/>
    <property type="match status" value="1"/>
</dbReference>